<dbReference type="Proteomes" id="UP000095286">
    <property type="component" value="Unplaced"/>
</dbReference>
<protein>
    <submittedName>
        <fullName evidence="2">Nudix hydrolase domain-containing protein</fullName>
    </submittedName>
</protein>
<accession>A0AC35TVZ7</accession>
<sequence length="367" mass="42086">MSQQPIVATKHTFKCYDEALQFVCFRYIDFELELQKYERVMFNVEQAYWYYLDFLVPANPSLLLHNSFAQFAYDIIRHSENLQHLVGKEDEALAAFKEYKSKIATCGAILVDPSLDYCLLVQMYANKSSFGFPKGKINYLENPEDCAIRETQEETGYNCRDNIHPDIFYDHYFNGALCRLYLVTNVDTNFSFKPNARHEICKIQWFLISQLPSTKDEVTELHVKAKNLYTVVPFVKRLKDTIKELRNPLKVTKPIHQLKHSSDKGNGSGKVQIKPSQTSAFNVVKDGQKQVTREKSFKKETQKPVAGEKSFKKETVKDDGKKRGTVNDLFNIKDNTATSSRTGNLPAELPSTFTGLSFLEHLTGANK</sequence>
<evidence type="ECO:0000313" key="2">
    <source>
        <dbReference type="WBParaSite" id="RSKR_0000467300.1"/>
    </source>
</evidence>
<dbReference type="WBParaSite" id="RSKR_0000467300.1">
    <property type="protein sequence ID" value="RSKR_0000467300.1"/>
    <property type="gene ID" value="RSKR_0000467300"/>
</dbReference>
<organism evidence="1 2">
    <name type="scientific">Rhabditophanes sp. KR3021</name>
    <dbReference type="NCBI Taxonomy" id="114890"/>
    <lineage>
        <taxon>Eukaryota</taxon>
        <taxon>Metazoa</taxon>
        <taxon>Ecdysozoa</taxon>
        <taxon>Nematoda</taxon>
        <taxon>Chromadorea</taxon>
        <taxon>Rhabditida</taxon>
        <taxon>Tylenchina</taxon>
        <taxon>Panagrolaimomorpha</taxon>
        <taxon>Strongyloidoidea</taxon>
        <taxon>Alloionematidae</taxon>
        <taxon>Rhabditophanes</taxon>
    </lineage>
</organism>
<reference evidence="2" key="1">
    <citation type="submission" date="2016-11" db="UniProtKB">
        <authorList>
            <consortium name="WormBaseParasite"/>
        </authorList>
    </citation>
    <scope>IDENTIFICATION</scope>
    <source>
        <strain evidence="2">KR3021</strain>
    </source>
</reference>
<name>A0AC35TVZ7_9BILA</name>
<evidence type="ECO:0000313" key="1">
    <source>
        <dbReference type="Proteomes" id="UP000095286"/>
    </source>
</evidence>
<proteinExistence type="predicted"/>